<reference evidence="1" key="1">
    <citation type="submission" date="2013-09" db="EMBL/GenBank/DDBJ databases">
        <title>Complete nucleotide sequence of Streptomyces linear plasmid pFRL3.</title>
        <authorList>
            <person name="Chen Z."/>
            <person name="Fang P."/>
            <person name="Qin Z."/>
        </authorList>
    </citation>
    <scope>NUCLEOTIDE SEQUENCE</scope>
    <source>
        <plasmid evidence="1">pFRL3</plasmid>
    </source>
</reference>
<sequence length="126" mass="13743">MTAATATTAVTSQDVLEAGAVVRCPRYVAGKNTGLRKAVVLGLYREGDPTGGYRVYFYTLGAAGFAERTVGIAFRREIAPLGTVEDMSERTLVRIWRGLGDFPGSATARYRVQRMGLRLRNARLGR</sequence>
<accession>V9Z5X4</accession>
<dbReference type="InterPro" id="IPR045638">
    <property type="entry name" value="DUF6409"/>
</dbReference>
<keyword evidence="1" id="KW-0614">Plasmid</keyword>
<dbReference type="Pfam" id="PF19947">
    <property type="entry name" value="DUF6409"/>
    <property type="match status" value="1"/>
</dbReference>
<name>V9Z5X4_9ACTN</name>
<dbReference type="EMBL" id="KF602048">
    <property type="protein sequence ID" value="AHE38796.1"/>
    <property type="molecule type" value="Genomic_DNA"/>
</dbReference>
<evidence type="ECO:0000313" key="1">
    <source>
        <dbReference type="EMBL" id="AHE38796.1"/>
    </source>
</evidence>
<geneLocation type="plasmid" evidence="1">
    <name>pFRL3</name>
</geneLocation>
<protein>
    <submittedName>
        <fullName evidence="1">Uncharacterized protein</fullName>
    </submittedName>
</protein>
<dbReference type="AlphaFoldDB" id="V9Z5X4"/>
<dbReference type="RefSeq" id="WP_024126178.1">
    <property type="nucleotide sequence ID" value="NC_023283.1"/>
</dbReference>
<organism evidence="1">
    <name type="scientific">Streptomyces sp. FR1</name>
    <dbReference type="NCBI Taxonomy" id="349971"/>
    <lineage>
        <taxon>Bacteria</taxon>
        <taxon>Bacillati</taxon>
        <taxon>Actinomycetota</taxon>
        <taxon>Actinomycetes</taxon>
        <taxon>Kitasatosporales</taxon>
        <taxon>Streptomycetaceae</taxon>
        <taxon>Streptomyces</taxon>
    </lineage>
</organism>
<gene>
    <name evidence="1" type="ORF">pFRL3_19c</name>
</gene>
<proteinExistence type="predicted"/>